<keyword evidence="5" id="KW-1185">Reference proteome</keyword>
<proteinExistence type="predicted"/>
<accession>A0A8H8DJC3</accession>
<dbReference type="GO" id="GO:0004386">
    <property type="term" value="F:helicase activity"/>
    <property type="evidence" value="ECO:0007669"/>
    <property type="project" value="UniProtKB-KW"/>
</dbReference>
<evidence type="ECO:0000259" key="3">
    <source>
        <dbReference type="PROSITE" id="PS51192"/>
    </source>
</evidence>
<keyword evidence="2" id="KW-0547">Nucleotide-binding</keyword>
<name>A0A8H8DJC3_9FUNG</name>
<dbReference type="OrthoDB" id="196131at2759"/>
<protein>
    <recommendedName>
        <fullName evidence="3">Helicase ATP-binding domain-containing protein</fullName>
    </recommendedName>
</protein>
<dbReference type="AlphaFoldDB" id="A0A8H8DJC3"/>
<dbReference type="InterPro" id="IPR014001">
    <property type="entry name" value="Helicase_ATP-bd"/>
</dbReference>
<dbReference type="Proteomes" id="UP000673691">
    <property type="component" value="Unassembled WGS sequence"/>
</dbReference>
<dbReference type="InterPro" id="IPR027417">
    <property type="entry name" value="P-loop_NTPase"/>
</dbReference>
<dbReference type="SUPFAM" id="SSF52540">
    <property type="entry name" value="P-loop containing nucleoside triphosphate hydrolases"/>
    <property type="match status" value="1"/>
</dbReference>
<keyword evidence="2" id="KW-0347">Helicase</keyword>
<evidence type="ECO:0000256" key="1">
    <source>
        <dbReference type="ARBA" id="ARBA00022801"/>
    </source>
</evidence>
<gene>
    <name evidence="4" type="ORF">BJ554DRAFT_7574</name>
</gene>
<dbReference type="GO" id="GO:0005524">
    <property type="term" value="F:ATP binding"/>
    <property type="evidence" value="ECO:0007669"/>
    <property type="project" value="InterPro"/>
</dbReference>
<dbReference type="InterPro" id="IPR000629">
    <property type="entry name" value="RNA-helicase_DEAD-box_CS"/>
</dbReference>
<keyword evidence="2" id="KW-0067">ATP-binding</keyword>
<dbReference type="GO" id="GO:0016787">
    <property type="term" value="F:hydrolase activity"/>
    <property type="evidence" value="ECO:0007669"/>
    <property type="project" value="UniProtKB-KW"/>
</dbReference>
<dbReference type="PROSITE" id="PS00039">
    <property type="entry name" value="DEAD_ATP_HELICASE"/>
    <property type="match status" value="1"/>
</dbReference>
<evidence type="ECO:0000313" key="5">
    <source>
        <dbReference type="Proteomes" id="UP000673691"/>
    </source>
</evidence>
<evidence type="ECO:0000256" key="2">
    <source>
        <dbReference type="ARBA" id="ARBA00022806"/>
    </source>
</evidence>
<keyword evidence="1" id="KW-0378">Hydrolase</keyword>
<dbReference type="Pfam" id="PF00270">
    <property type="entry name" value="DEAD"/>
    <property type="match status" value="1"/>
</dbReference>
<dbReference type="EMBL" id="JAEFCI010005300">
    <property type="protein sequence ID" value="KAG5460386.1"/>
    <property type="molecule type" value="Genomic_DNA"/>
</dbReference>
<dbReference type="Gene3D" id="3.40.50.300">
    <property type="entry name" value="P-loop containing nucleotide triphosphate hydrolases"/>
    <property type="match status" value="1"/>
</dbReference>
<dbReference type="PANTHER" id="PTHR47958">
    <property type="entry name" value="ATP-DEPENDENT RNA HELICASE DBP3"/>
    <property type="match status" value="1"/>
</dbReference>
<comment type="caution">
    <text evidence="4">The sequence shown here is derived from an EMBL/GenBank/DDBJ whole genome shotgun (WGS) entry which is preliminary data.</text>
</comment>
<dbReference type="GO" id="GO:0003676">
    <property type="term" value="F:nucleic acid binding"/>
    <property type="evidence" value="ECO:0007669"/>
    <property type="project" value="InterPro"/>
</dbReference>
<evidence type="ECO:0000313" key="4">
    <source>
        <dbReference type="EMBL" id="KAG5460386.1"/>
    </source>
</evidence>
<sequence length="232" mass="25882">MTRFRPAFVVNLCSVVVYFTQAAYVFRLEICSVIYGGGSPAEQRQIILKGCDILIATPGRLKDFLERGTVSVKKVKTLILDEADRMLDMGFEPDIRADCVLTRISLWLSFQRTGPLLYVLSLMRYAGCRGTSNTIIQCDAQGRGQKTCAGFPQRGFPFYRRRAVSAVHAANGPHRFSQSAHQCSSVGAAEENVEQRVRIYDASLSELMNHADQHLTGHFFWIGGMGQRLPKA</sequence>
<organism evidence="4 5">
    <name type="scientific">Olpidium bornovanus</name>
    <dbReference type="NCBI Taxonomy" id="278681"/>
    <lineage>
        <taxon>Eukaryota</taxon>
        <taxon>Fungi</taxon>
        <taxon>Fungi incertae sedis</taxon>
        <taxon>Olpidiomycota</taxon>
        <taxon>Olpidiomycotina</taxon>
        <taxon>Olpidiomycetes</taxon>
        <taxon>Olpidiales</taxon>
        <taxon>Olpidiaceae</taxon>
        <taxon>Olpidium</taxon>
    </lineage>
</organism>
<feature type="domain" description="Helicase ATP-binding" evidence="3">
    <location>
        <begin position="1"/>
        <end position="121"/>
    </location>
</feature>
<dbReference type="PROSITE" id="PS51192">
    <property type="entry name" value="HELICASE_ATP_BIND_1"/>
    <property type="match status" value="1"/>
</dbReference>
<dbReference type="InterPro" id="IPR011545">
    <property type="entry name" value="DEAD/DEAH_box_helicase_dom"/>
</dbReference>
<reference evidence="4 5" key="1">
    <citation type="journal article" name="Sci. Rep.">
        <title>Genome-scale phylogenetic analyses confirm Olpidium as the closest living zoosporic fungus to the non-flagellated, terrestrial fungi.</title>
        <authorList>
            <person name="Chang Y."/>
            <person name="Rochon D."/>
            <person name="Sekimoto S."/>
            <person name="Wang Y."/>
            <person name="Chovatia M."/>
            <person name="Sandor L."/>
            <person name="Salamov A."/>
            <person name="Grigoriev I.V."/>
            <person name="Stajich J.E."/>
            <person name="Spatafora J.W."/>
        </authorList>
    </citation>
    <scope>NUCLEOTIDE SEQUENCE [LARGE SCALE GENOMIC DNA]</scope>
    <source>
        <strain evidence="4">S191</strain>
    </source>
</reference>